<keyword evidence="6" id="KW-1185">Reference proteome</keyword>
<dbReference type="PANTHER" id="PTHR46796:SF13">
    <property type="entry name" value="HTH-TYPE TRANSCRIPTIONAL ACTIVATOR RHAS"/>
    <property type="match status" value="1"/>
</dbReference>
<dbReference type="Proteomes" id="UP001595699">
    <property type="component" value="Unassembled WGS sequence"/>
</dbReference>
<comment type="caution">
    <text evidence="5">The sequence shown here is derived from an EMBL/GenBank/DDBJ whole genome shotgun (WGS) entry which is preliminary data.</text>
</comment>
<dbReference type="SUPFAM" id="SSF51182">
    <property type="entry name" value="RmlC-like cupins"/>
    <property type="match status" value="1"/>
</dbReference>
<accession>A0ABV7YA15</accession>
<gene>
    <name evidence="5" type="ORF">ACFOUW_09135</name>
</gene>
<evidence type="ECO:0000313" key="6">
    <source>
        <dbReference type="Proteomes" id="UP001595699"/>
    </source>
</evidence>
<evidence type="ECO:0000313" key="5">
    <source>
        <dbReference type="EMBL" id="MFC3761003.1"/>
    </source>
</evidence>
<dbReference type="InterPro" id="IPR018060">
    <property type="entry name" value="HTH_AraC"/>
</dbReference>
<dbReference type="PROSITE" id="PS00041">
    <property type="entry name" value="HTH_ARAC_FAMILY_1"/>
    <property type="match status" value="1"/>
</dbReference>
<keyword evidence="2" id="KW-0238">DNA-binding</keyword>
<dbReference type="InterPro" id="IPR009057">
    <property type="entry name" value="Homeodomain-like_sf"/>
</dbReference>
<evidence type="ECO:0000256" key="3">
    <source>
        <dbReference type="ARBA" id="ARBA00023163"/>
    </source>
</evidence>
<dbReference type="InterPro" id="IPR020449">
    <property type="entry name" value="Tscrpt_reg_AraC-type_HTH"/>
</dbReference>
<evidence type="ECO:0000259" key="4">
    <source>
        <dbReference type="PROSITE" id="PS01124"/>
    </source>
</evidence>
<dbReference type="InterPro" id="IPR011051">
    <property type="entry name" value="RmlC_Cupin_sf"/>
</dbReference>
<dbReference type="Pfam" id="PF12833">
    <property type="entry name" value="HTH_18"/>
    <property type="match status" value="1"/>
</dbReference>
<dbReference type="RefSeq" id="WP_205117230.1">
    <property type="nucleotide sequence ID" value="NZ_JAFBCM010000001.1"/>
</dbReference>
<dbReference type="EMBL" id="JBHRZH010000006">
    <property type="protein sequence ID" value="MFC3761003.1"/>
    <property type="molecule type" value="Genomic_DNA"/>
</dbReference>
<dbReference type="InterPro" id="IPR050204">
    <property type="entry name" value="AraC_XylS_family_regulators"/>
</dbReference>
<protein>
    <submittedName>
        <fullName evidence="5">Helix-turn-helix domain-containing protein</fullName>
    </submittedName>
</protein>
<feature type="domain" description="HTH araC/xylS-type" evidence="4">
    <location>
        <begin position="183"/>
        <end position="281"/>
    </location>
</feature>
<dbReference type="PANTHER" id="PTHR46796">
    <property type="entry name" value="HTH-TYPE TRANSCRIPTIONAL ACTIVATOR RHAS-RELATED"/>
    <property type="match status" value="1"/>
</dbReference>
<dbReference type="PROSITE" id="PS01124">
    <property type="entry name" value="HTH_ARAC_FAMILY_2"/>
    <property type="match status" value="1"/>
</dbReference>
<sequence length="312" mass="34017">MNQEGDVVWENPDWIRQDHVDLDGLWESATFTLNEAYDVVVGPRWQLGLPAQPYGEIWLIRSGVCAVELDERRALASAGQVVILRPGLRRMSANGGSGTLALVGFGCSLRSGPVDLLGRFDLPLVVTSPTSRVCSLISQTVAAAQGSGPDRVFRARALAALAVAELVRDEPSAAITEIRPELRAVLAYIASHYGDPLDLRALARVAHLSPKQLGRSFGAELGLTPMTYLRRFRLDRARERVAGTDEPISRIAHACGFSELAAFSRAFRRQHGVSPRTLRDHSRALRTTVWPVRSSSGRTLSVASSQEGRSDD</sequence>
<reference evidence="6" key="1">
    <citation type="journal article" date="2019" name="Int. J. Syst. Evol. Microbiol.">
        <title>The Global Catalogue of Microorganisms (GCM) 10K type strain sequencing project: providing services to taxonomists for standard genome sequencing and annotation.</title>
        <authorList>
            <consortium name="The Broad Institute Genomics Platform"/>
            <consortium name="The Broad Institute Genome Sequencing Center for Infectious Disease"/>
            <person name="Wu L."/>
            <person name="Ma J."/>
        </authorList>
    </citation>
    <scope>NUCLEOTIDE SEQUENCE [LARGE SCALE GENOMIC DNA]</scope>
    <source>
        <strain evidence="6">CGMCC 4.7241</strain>
    </source>
</reference>
<dbReference type="SMART" id="SM00342">
    <property type="entry name" value="HTH_ARAC"/>
    <property type="match status" value="1"/>
</dbReference>
<organism evidence="5 6">
    <name type="scientific">Tenggerimyces flavus</name>
    <dbReference type="NCBI Taxonomy" id="1708749"/>
    <lineage>
        <taxon>Bacteria</taxon>
        <taxon>Bacillati</taxon>
        <taxon>Actinomycetota</taxon>
        <taxon>Actinomycetes</taxon>
        <taxon>Propionibacteriales</taxon>
        <taxon>Nocardioidaceae</taxon>
        <taxon>Tenggerimyces</taxon>
    </lineage>
</organism>
<proteinExistence type="predicted"/>
<evidence type="ECO:0000256" key="2">
    <source>
        <dbReference type="ARBA" id="ARBA00023125"/>
    </source>
</evidence>
<evidence type="ECO:0000256" key="1">
    <source>
        <dbReference type="ARBA" id="ARBA00023015"/>
    </source>
</evidence>
<keyword evidence="3" id="KW-0804">Transcription</keyword>
<dbReference type="Gene3D" id="1.10.10.60">
    <property type="entry name" value="Homeodomain-like"/>
    <property type="match status" value="1"/>
</dbReference>
<dbReference type="InterPro" id="IPR018062">
    <property type="entry name" value="HTH_AraC-typ_CS"/>
</dbReference>
<name>A0ABV7YA15_9ACTN</name>
<keyword evidence="1" id="KW-0805">Transcription regulation</keyword>
<dbReference type="PRINTS" id="PR00032">
    <property type="entry name" value="HTHARAC"/>
</dbReference>
<dbReference type="SUPFAM" id="SSF46689">
    <property type="entry name" value="Homeodomain-like"/>
    <property type="match status" value="2"/>
</dbReference>